<feature type="active site" evidence="10">
    <location>
        <position position="452"/>
    </location>
</feature>
<evidence type="ECO:0000256" key="2">
    <source>
        <dbReference type="ARBA" id="ARBA00006006"/>
    </source>
</evidence>
<evidence type="ECO:0000313" key="13">
    <source>
        <dbReference type="EMBL" id="KAJ3223229.1"/>
    </source>
</evidence>
<dbReference type="PANTHER" id="PTHR33478">
    <property type="entry name" value="EXTRACELLULAR METALLOPROTEINASE MEP"/>
    <property type="match status" value="1"/>
</dbReference>
<dbReference type="CDD" id="cd09596">
    <property type="entry name" value="M36"/>
    <property type="match status" value="1"/>
</dbReference>
<feature type="chain" id="PRO_5041769016" description="Extracellular metalloproteinase" evidence="12">
    <location>
        <begin position="22"/>
        <end position="740"/>
    </location>
</feature>
<feature type="binding site" evidence="11">
    <location>
        <position position="455"/>
    </location>
    <ligand>
        <name>Zn(2+)</name>
        <dbReference type="ChEBI" id="CHEBI:29105"/>
        <note>catalytic</note>
    </ligand>
</feature>
<dbReference type="GO" id="GO:0004222">
    <property type="term" value="F:metalloendopeptidase activity"/>
    <property type="evidence" value="ECO:0007669"/>
    <property type="project" value="InterPro"/>
</dbReference>
<keyword evidence="7 11" id="KW-0862">Zinc</keyword>
<dbReference type="AlphaFoldDB" id="A0AAD5U532"/>
<reference evidence="13" key="1">
    <citation type="submission" date="2020-05" db="EMBL/GenBank/DDBJ databases">
        <title>Phylogenomic resolution of chytrid fungi.</title>
        <authorList>
            <person name="Stajich J.E."/>
            <person name="Amses K."/>
            <person name="Simmons R."/>
            <person name="Seto K."/>
            <person name="Myers J."/>
            <person name="Bonds A."/>
            <person name="Quandt C.A."/>
            <person name="Barry K."/>
            <person name="Liu P."/>
            <person name="Grigoriev I."/>
            <person name="Longcore J.E."/>
            <person name="James T.Y."/>
        </authorList>
    </citation>
    <scope>NUCLEOTIDE SEQUENCE</scope>
    <source>
        <strain evidence="13">JEL0476</strain>
    </source>
</reference>
<dbReference type="EC" id="3.4.24.-" evidence="12"/>
<evidence type="ECO:0000256" key="5">
    <source>
        <dbReference type="ARBA" id="ARBA00022723"/>
    </source>
</evidence>
<dbReference type="GO" id="GO:0008270">
    <property type="term" value="F:zinc ion binding"/>
    <property type="evidence" value="ECO:0007669"/>
    <property type="project" value="InterPro"/>
</dbReference>
<gene>
    <name evidence="13" type="primary">MEP5_1</name>
    <name evidence="13" type="ORF">HK099_001364</name>
</gene>
<feature type="signal peptide" evidence="12">
    <location>
        <begin position="1"/>
        <end position="21"/>
    </location>
</feature>
<keyword evidence="5 11" id="KW-0479">Metal-binding</keyword>
<dbReference type="Gene3D" id="1.10.390.10">
    <property type="entry name" value="Neutral Protease Domain 2"/>
    <property type="match status" value="1"/>
</dbReference>
<keyword evidence="6 12" id="KW-0378">Hydrolase</keyword>
<dbReference type="EMBL" id="JADGJW010000138">
    <property type="protein sequence ID" value="KAJ3223229.1"/>
    <property type="molecule type" value="Genomic_DNA"/>
</dbReference>
<dbReference type="Pfam" id="PF02128">
    <property type="entry name" value="Peptidase_M36"/>
    <property type="match status" value="1"/>
</dbReference>
<evidence type="ECO:0000256" key="1">
    <source>
        <dbReference type="ARBA" id="ARBA00004613"/>
    </source>
</evidence>
<evidence type="ECO:0000256" key="9">
    <source>
        <dbReference type="ARBA" id="ARBA00023145"/>
    </source>
</evidence>
<dbReference type="GO" id="GO:0006508">
    <property type="term" value="P:proteolysis"/>
    <property type="evidence" value="ECO:0007669"/>
    <property type="project" value="UniProtKB-KW"/>
</dbReference>
<evidence type="ECO:0000256" key="6">
    <source>
        <dbReference type="ARBA" id="ARBA00022801"/>
    </source>
</evidence>
<evidence type="ECO:0000256" key="12">
    <source>
        <dbReference type="RuleBase" id="RU364017"/>
    </source>
</evidence>
<evidence type="ECO:0000313" key="14">
    <source>
        <dbReference type="Proteomes" id="UP001211065"/>
    </source>
</evidence>
<dbReference type="Gene3D" id="3.10.170.10">
    <property type="match status" value="1"/>
</dbReference>
<feature type="binding site" evidence="11">
    <location>
        <position position="451"/>
    </location>
    <ligand>
        <name>Zn(2+)</name>
        <dbReference type="ChEBI" id="CHEBI:29105"/>
        <note>catalytic</note>
    </ligand>
</feature>
<proteinExistence type="inferred from homology"/>
<evidence type="ECO:0000256" key="7">
    <source>
        <dbReference type="ARBA" id="ARBA00022833"/>
    </source>
</evidence>
<keyword evidence="9 12" id="KW-0865">Zymogen</keyword>
<comment type="cofactor">
    <cofactor evidence="11">
        <name>Zn(2+)</name>
        <dbReference type="ChEBI" id="CHEBI:29105"/>
    </cofactor>
    <text evidence="11">Binds 1 zinc ion per subunit.</text>
</comment>
<comment type="similarity">
    <text evidence="2 12">Belongs to the peptidase M36 family.</text>
</comment>
<dbReference type="GO" id="GO:0005615">
    <property type="term" value="C:extracellular space"/>
    <property type="evidence" value="ECO:0007669"/>
    <property type="project" value="InterPro"/>
</dbReference>
<evidence type="ECO:0000256" key="3">
    <source>
        <dbReference type="ARBA" id="ARBA00022525"/>
    </source>
</evidence>
<dbReference type="InterPro" id="IPR027268">
    <property type="entry name" value="Peptidase_M4/M1_CTD_sf"/>
</dbReference>
<dbReference type="Proteomes" id="UP001211065">
    <property type="component" value="Unassembled WGS sequence"/>
</dbReference>
<dbReference type="InterPro" id="IPR001842">
    <property type="entry name" value="Peptidase_M36"/>
</dbReference>
<dbReference type="SUPFAM" id="SSF55486">
    <property type="entry name" value="Metalloproteases ('zincins'), catalytic domain"/>
    <property type="match status" value="1"/>
</dbReference>
<keyword evidence="12" id="KW-0732">Signal</keyword>
<keyword evidence="3 12" id="KW-0964">Secreted</keyword>
<evidence type="ECO:0000256" key="8">
    <source>
        <dbReference type="ARBA" id="ARBA00023049"/>
    </source>
</evidence>
<accession>A0AAD5U532</accession>
<name>A0AAD5U532_9FUNG</name>
<evidence type="ECO:0000256" key="10">
    <source>
        <dbReference type="PIRSR" id="PIRSR601842-1"/>
    </source>
</evidence>
<comment type="caution">
    <text evidence="13">The sequence shown here is derived from an EMBL/GenBank/DDBJ whole genome shotgun (WGS) entry which is preliminary data.</text>
</comment>
<keyword evidence="8 12" id="KW-0482">Metalloprotease</keyword>
<evidence type="ECO:0000256" key="4">
    <source>
        <dbReference type="ARBA" id="ARBA00022670"/>
    </source>
</evidence>
<sequence>MRTSSILTSLALTLAVSTAPADTGAAILNLPKYQQPASEFVINDAPPPSLIQPTPKSFEQKQQIATDYLVNITGTPKEKISLTSSVESGGKVLNFHFAPTEEGKIVDNANGNVIVDDNGNVLSYGLAWLPKGNAAPLSLIKTATIDSNTALKNVAAALNLAYDEKALTIEEVDGVKKISNFGEQVKGVIRISEKFYRTTTTLEKCFNVVLQLSTSDYLTIFVSQNTGKIIAANNWLTRDSFQAPKKLSKRETNYKYNVVGFPKADLTEKRNILINPADKTASPLGWYVKEMNKKLILFPFRHNVGNGDVGTTIGNNVKAQEFQNQNSPKRPTSNTFNFDYPVNEASEPKTYWEAATVNTFYVTNVVHDIAYKYGFDEKSGNFQTNNFNKGGKANDAIIANVQSSVLVNGQNTDNANFGTPPDGYEGEMNMYWFTTTTPKRDGDFDNNVIAHELMHGITNRLTGGPANSNCLDTDEAGGMGEGWSDVNAFVLTTKATDTRLTDRTTGSYVVNNAAGIRSYPYSTNTQTNPYTYKDVKALDEVHATGEIWATFLFEVYWNMIDKSGFSNNLLDNASGKGNTDFYQILINGLKLQPCNPTFLSARNAIVLADKNLGSKYECEIWKGFAKRGMGTGATSSFVNNHEVPAACSSTPPSTTTTKTTTTTTTKVTTTTTKTSTSTATTSPTTAACAHNKCVAGIALKANCDPCVKKICDQDSFCCSSSGSWDTLCIKAVKSVCKLTC</sequence>
<dbReference type="InterPro" id="IPR050371">
    <property type="entry name" value="Fungal_virulence_M36"/>
</dbReference>
<keyword evidence="14" id="KW-1185">Reference proteome</keyword>
<dbReference type="PANTHER" id="PTHR33478:SF1">
    <property type="entry name" value="EXTRACELLULAR METALLOPROTEINASE MEP"/>
    <property type="match status" value="1"/>
</dbReference>
<protein>
    <recommendedName>
        <fullName evidence="12">Extracellular metalloproteinase</fullName>
        <ecNumber evidence="12">3.4.24.-</ecNumber>
    </recommendedName>
    <alternativeName>
        <fullName evidence="12">Fungalysin</fullName>
    </alternativeName>
</protein>
<keyword evidence="4 12" id="KW-0645">Protease</keyword>
<dbReference type="PRINTS" id="PR00999">
    <property type="entry name" value="FUNGALYSIN"/>
</dbReference>
<evidence type="ECO:0000256" key="11">
    <source>
        <dbReference type="PIRSR" id="PIRSR601842-2"/>
    </source>
</evidence>
<feature type="binding site" evidence="11">
    <location>
        <position position="481"/>
    </location>
    <ligand>
        <name>Zn(2+)</name>
        <dbReference type="ChEBI" id="CHEBI:29105"/>
        <note>catalytic</note>
    </ligand>
</feature>
<comment type="subcellular location">
    <subcellularLocation>
        <location evidence="1 12">Secreted</location>
    </subcellularLocation>
</comment>
<organism evidence="13 14">
    <name type="scientific">Clydaea vesicula</name>
    <dbReference type="NCBI Taxonomy" id="447962"/>
    <lineage>
        <taxon>Eukaryota</taxon>
        <taxon>Fungi</taxon>
        <taxon>Fungi incertae sedis</taxon>
        <taxon>Chytridiomycota</taxon>
        <taxon>Chytridiomycota incertae sedis</taxon>
        <taxon>Chytridiomycetes</taxon>
        <taxon>Lobulomycetales</taxon>
        <taxon>Lobulomycetaceae</taxon>
        <taxon>Clydaea</taxon>
    </lineage>
</organism>